<feature type="region of interest" description="Disordered" evidence="1">
    <location>
        <begin position="1192"/>
        <end position="1213"/>
    </location>
</feature>
<dbReference type="RefSeq" id="WP_190927532.1">
    <property type="nucleotide sequence ID" value="NZ_JACXJA010000013.1"/>
</dbReference>
<dbReference type="Proteomes" id="UP000639396">
    <property type="component" value="Unassembled WGS sequence"/>
</dbReference>
<dbReference type="Gene3D" id="2.70.98.70">
    <property type="match status" value="1"/>
</dbReference>
<accession>A0A927C7B1</accession>
<dbReference type="InterPro" id="IPR028994">
    <property type="entry name" value="Integrin_alpha_N"/>
</dbReference>
<evidence type="ECO:0008006" key="4">
    <source>
        <dbReference type="Google" id="ProtNLM"/>
    </source>
</evidence>
<organism evidence="2 3">
    <name type="scientific">Paenibacillus oceani</name>
    <dbReference type="NCBI Taxonomy" id="2772510"/>
    <lineage>
        <taxon>Bacteria</taxon>
        <taxon>Bacillati</taxon>
        <taxon>Bacillota</taxon>
        <taxon>Bacilli</taxon>
        <taxon>Bacillales</taxon>
        <taxon>Paenibacillaceae</taxon>
        <taxon>Paenibacillus</taxon>
    </lineage>
</organism>
<protein>
    <recommendedName>
        <fullName evidence="4">BIG2 domain-containing protein</fullName>
    </recommendedName>
</protein>
<proteinExistence type="predicted"/>
<evidence type="ECO:0000256" key="1">
    <source>
        <dbReference type="SAM" id="MobiDB-lite"/>
    </source>
</evidence>
<name>A0A927C7B1_9BACL</name>
<dbReference type="SUPFAM" id="SSF69318">
    <property type="entry name" value="Integrin alpha N-terminal domain"/>
    <property type="match status" value="1"/>
</dbReference>
<dbReference type="EMBL" id="JACXJA010000013">
    <property type="protein sequence ID" value="MBD2862530.1"/>
    <property type="molecule type" value="Genomic_DNA"/>
</dbReference>
<gene>
    <name evidence="2" type="ORF">IDH45_11100</name>
</gene>
<comment type="caution">
    <text evidence="2">The sequence shown here is derived from an EMBL/GenBank/DDBJ whole genome shotgun (WGS) entry which is preliminary data.</text>
</comment>
<evidence type="ECO:0000313" key="3">
    <source>
        <dbReference type="Proteomes" id="UP000639396"/>
    </source>
</evidence>
<sequence length="1573" mass="172382">MGSTGQRGVRLRTAKAALSILLAVAVVFGGFGAGIGLGPAEVRGAGAAGELFYDFENFAVGPLNGQHGWTNAGPEVTVTDQVYAVSGAKTMKIADNDKTKAMGARVSFDPIERGSVEWWVKADTADRLVMLLESAGPQGTKPVEWIGLLANRTIEYYDGATRSYSSETYEPGKWYRFRVDFDAAAGKKTITVQSENGLLMFRQDTGFRDTTASMVNVFRFATISTGLGTFYVDNVRIRDAALADPGSLIGLRADPESVQVVAGQTKKVHMLGSYTNGDVRVMDGGTVNYTSANPGIATASGGIVTGVSPGATVIAAVYGGAQAMLDVNVLDPNDVPPYKDLPLRPLQRTTDLHGLKIVVPAGQEWRALGERIATALQTRWGIQAVMAAPDRDRFRDGWTGNTLLLGSLGNNDLLARLYGMRASYADAVYPGDGGYQLLTVIDPFGLGGNTIIVGAGDTAGAALGVDRLLEIIGQQTTAELPWLVEAKLSDQAASYLQYDGDPSPADIQSALAAAGTRLSKLKPTANNETDAKALHSVLSAIKIYGENYQLTGNPGFGEVYRKLLKGYASFLNRHPAEAKAQLNERSNMWTDGDTFIQNWTIMEASPLFTPLERKQIVSALYLTFEANARDGYVTGAAASGPRWNHQIFPALSLIAGSDYFLRYYSLAEASGWRQLGERIFTGNTSYISLDEGSDYLMHVPMTNIDYAMATGNLDFMQRSLRPSADLNALMIDNLGVMAGGGDTYPFGYSSSGFSWGHSQVMNAATWLYGDPLYRFLLERARTGPFPDQRMGDLDYPIHRYMAVKPDESAGPPEGTYPRVQASSIEPGIYDDLREKEQAPLDVALEDTFHKLTFREGFGLDDSYLILDGFSAGAHGHQDGNAILNYTANGRLFLTDRDYIENTPEHHTGLVVTKDGEQRKKPPLAELQWSADIDGIGLSRSIVPNYNGTDWQRSVVSPNGSFYVIYDDVTVNEAGDYVLKNLWQTLGTPNIRGGDRFEAEQQGVTMSIDSLDASDLRTQDRYGHFRKYWKSDYPYPYADQETVLSEVFEERGYEAGEKTGFINVLSSRKSGPALQTRRLNETTLEIRQQGEQWLAVQSALTSSDFASDGKFHLIGEGKLLAAEATQIRIGSQTLAFAQPVMFSMDTASGEWTTHSLRKDRVVYDAQGEPVREEALDSGTAVWSKQMLQRLEREVKDRENPREWKKPRPDHPEGLADWQRVHRFPEQVTDSAWGELNGDGKEELVLGGIQGAVRAIDDAGQVMWSFAAAGRVNEVTIQQLNGQPVVFVATENWHVHALNAQGQELWSYVFPSGAAQRERKGNLLGVTNVRVAHVNGADQPPWVMVGTQYRYIYGLDANGTLQYEDLLYYYGIEDMAFADFDGDGKEEGVYALEYAYYAYWNERVVTRGGSGGGPGWKVADVLEQGGSGGLPAFLMGTKQNEVRLAGYSGKLQELWQRNVGGEVNAIRHGDYNGDGVPEILAGSDGFQFYALNPDGTVRFRKALEDRVQHVDGWSSGGVTEYWAAVDRGLLVQLSDQGEIAKKTRFKHPVAAIRAGEAQPKPWVVLENGDVYRYRR</sequence>
<keyword evidence="3" id="KW-1185">Reference proteome</keyword>
<dbReference type="Gene3D" id="2.60.40.1080">
    <property type="match status" value="1"/>
</dbReference>
<reference evidence="2" key="1">
    <citation type="submission" date="2020-09" db="EMBL/GenBank/DDBJ databases">
        <title>A novel bacterium of genus Paenibacillus, isolated from South China Sea.</title>
        <authorList>
            <person name="Huang H."/>
            <person name="Mo K."/>
            <person name="Hu Y."/>
        </authorList>
    </citation>
    <scope>NUCLEOTIDE SEQUENCE</scope>
    <source>
        <strain evidence="2">IB182363</strain>
    </source>
</reference>
<dbReference type="Gene3D" id="2.40.10.480">
    <property type="match status" value="1"/>
</dbReference>
<evidence type="ECO:0000313" key="2">
    <source>
        <dbReference type="EMBL" id="MBD2862530.1"/>
    </source>
</evidence>